<protein>
    <recommendedName>
        <fullName evidence="8">Protein Wnt</fullName>
    </recommendedName>
</protein>
<dbReference type="Proteomes" id="UP000054359">
    <property type="component" value="Unassembled WGS sequence"/>
</dbReference>
<keyword evidence="4" id="KW-0964">Secreted</keyword>
<keyword evidence="5" id="KW-0272">Extracellular matrix</keyword>
<evidence type="ECO:0000313" key="10">
    <source>
        <dbReference type="Proteomes" id="UP000054359"/>
    </source>
</evidence>
<evidence type="ECO:0000256" key="2">
    <source>
        <dbReference type="ARBA" id="ARBA00005683"/>
    </source>
</evidence>
<dbReference type="OrthoDB" id="5945655at2759"/>
<evidence type="ECO:0000256" key="4">
    <source>
        <dbReference type="ARBA" id="ARBA00022525"/>
    </source>
</evidence>
<evidence type="ECO:0000256" key="1">
    <source>
        <dbReference type="ARBA" id="ARBA00004498"/>
    </source>
</evidence>
<evidence type="ECO:0000256" key="6">
    <source>
        <dbReference type="ARBA" id="ARBA00022687"/>
    </source>
</evidence>
<evidence type="ECO:0000256" key="8">
    <source>
        <dbReference type="RuleBase" id="RU003500"/>
    </source>
</evidence>
<dbReference type="GO" id="GO:0045165">
    <property type="term" value="P:cell fate commitment"/>
    <property type="evidence" value="ECO:0007669"/>
    <property type="project" value="TreeGrafter"/>
</dbReference>
<dbReference type="STRING" id="407821.A0A087V043"/>
<comment type="similarity">
    <text evidence="2 8">Belongs to the Wnt family.</text>
</comment>
<dbReference type="EMBL" id="KK122552">
    <property type="protein sequence ID" value="KFM82982.1"/>
    <property type="molecule type" value="Genomic_DNA"/>
</dbReference>
<evidence type="ECO:0000313" key="9">
    <source>
        <dbReference type="EMBL" id="KFM82982.1"/>
    </source>
</evidence>
<dbReference type="GO" id="GO:0005125">
    <property type="term" value="F:cytokine activity"/>
    <property type="evidence" value="ECO:0007669"/>
    <property type="project" value="TreeGrafter"/>
</dbReference>
<accession>A0A087V043</accession>
<evidence type="ECO:0000256" key="7">
    <source>
        <dbReference type="ARBA" id="ARBA00023157"/>
    </source>
</evidence>
<keyword evidence="7" id="KW-1015">Disulfide bond</keyword>
<evidence type="ECO:0000256" key="3">
    <source>
        <dbReference type="ARBA" id="ARBA00022473"/>
    </source>
</evidence>
<comment type="function">
    <text evidence="8">Ligand for members of the frizzled family of seven transmembrane receptors.</text>
</comment>
<comment type="subcellular location">
    <subcellularLocation>
        <location evidence="1 8">Secreted</location>
        <location evidence="1 8">Extracellular space</location>
        <location evidence="1 8">Extracellular matrix</location>
    </subcellularLocation>
</comment>
<dbReference type="GO" id="GO:0005109">
    <property type="term" value="F:frizzled binding"/>
    <property type="evidence" value="ECO:0007669"/>
    <property type="project" value="TreeGrafter"/>
</dbReference>
<keyword evidence="6 8" id="KW-0879">Wnt signaling pathway</keyword>
<gene>
    <name evidence="9" type="ORF">X975_22497</name>
</gene>
<organism evidence="9 10">
    <name type="scientific">Stegodyphus mimosarum</name>
    <name type="common">African social velvet spider</name>
    <dbReference type="NCBI Taxonomy" id="407821"/>
    <lineage>
        <taxon>Eukaryota</taxon>
        <taxon>Metazoa</taxon>
        <taxon>Ecdysozoa</taxon>
        <taxon>Arthropoda</taxon>
        <taxon>Chelicerata</taxon>
        <taxon>Arachnida</taxon>
        <taxon>Araneae</taxon>
        <taxon>Araneomorphae</taxon>
        <taxon>Entelegynae</taxon>
        <taxon>Eresoidea</taxon>
        <taxon>Eresidae</taxon>
        <taxon>Stegodyphus</taxon>
    </lineage>
</organism>
<feature type="non-terminal residue" evidence="9">
    <location>
        <position position="110"/>
    </location>
</feature>
<dbReference type="Pfam" id="PF00110">
    <property type="entry name" value="wnt"/>
    <property type="match status" value="1"/>
</dbReference>
<reference evidence="9 10" key="1">
    <citation type="submission" date="2013-11" db="EMBL/GenBank/DDBJ databases">
        <title>Genome sequencing of Stegodyphus mimosarum.</title>
        <authorList>
            <person name="Bechsgaard J."/>
        </authorList>
    </citation>
    <scope>NUCLEOTIDE SEQUENCE [LARGE SCALE GENOMIC DNA]</scope>
</reference>
<dbReference type="GO" id="GO:0030182">
    <property type="term" value="P:neuron differentiation"/>
    <property type="evidence" value="ECO:0007669"/>
    <property type="project" value="TreeGrafter"/>
</dbReference>
<evidence type="ECO:0000256" key="5">
    <source>
        <dbReference type="ARBA" id="ARBA00022530"/>
    </source>
</evidence>
<dbReference type="GO" id="GO:0060070">
    <property type="term" value="P:canonical Wnt signaling pathway"/>
    <property type="evidence" value="ECO:0007669"/>
    <property type="project" value="TreeGrafter"/>
</dbReference>
<name>A0A087V043_STEMI</name>
<sequence length="110" mass="12394">MLHQAMVILHSSTSRHSSLLSAILMLLISCCTQRAIGSWWLLSRLPISSVHASPHMLCGSFTGLVKQQRQFCMKYPEIIQIISQGAQTGIRECQSQFEYHRWNCSTVTTG</sequence>
<dbReference type="GO" id="GO:0005615">
    <property type="term" value="C:extracellular space"/>
    <property type="evidence" value="ECO:0007669"/>
    <property type="project" value="TreeGrafter"/>
</dbReference>
<dbReference type="InterPro" id="IPR005817">
    <property type="entry name" value="Wnt"/>
</dbReference>
<keyword evidence="3 8" id="KW-0217">Developmental protein</keyword>
<keyword evidence="10" id="KW-1185">Reference proteome</keyword>
<dbReference type="PANTHER" id="PTHR12027:SF37">
    <property type="entry name" value="PROTEIN WNT"/>
    <property type="match status" value="1"/>
</dbReference>
<proteinExistence type="inferred from homology"/>
<dbReference type="PANTHER" id="PTHR12027">
    <property type="entry name" value="WNT RELATED"/>
    <property type="match status" value="1"/>
</dbReference>
<dbReference type="AlphaFoldDB" id="A0A087V043"/>
<dbReference type="OMA" id="AHRDIMP"/>